<dbReference type="InterPro" id="IPR000782">
    <property type="entry name" value="FAS1_domain"/>
</dbReference>
<dbReference type="PROSITE" id="PS50213">
    <property type="entry name" value="FAS1"/>
    <property type="match status" value="1"/>
</dbReference>
<accession>A0A9W8CIX6</accession>
<dbReference type="Gene3D" id="2.30.180.10">
    <property type="entry name" value="FAS1 domain"/>
    <property type="match status" value="1"/>
</dbReference>
<reference evidence="2" key="1">
    <citation type="submission" date="2022-07" db="EMBL/GenBank/DDBJ databases">
        <title>Phylogenomic reconstructions and comparative analyses of Kickxellomycotina fungi.</title>
        <authorList>
            <person name="Reynolds N.K."/>
            <person name="Stajich J.E."/>
            <person name="Barry K."/>
            <person name="Grigoriev I.V."/>
            <person name="Crous P."/>
            <person name="Smith M.E."/>
        </authorList>
    </citation>
    <scope>NUCLEOTIDE SEQUENCE</scope>
    <source>
        <strain evidence="2">NBRC 105413</strain>
    </source>
</reference>
<protein>
    <recommendedName>
        <fullName evidence="1">FAS1 domain-containing protein</fullName>
    </recommendedName>
</protein>
<gene>
    <name evidence="2" type="ORF">LPJ64_004097</name>
</gene>
<proteinExistence type="predicted"/>
<feature type="domain" description="FAS1" evidence="1">
    <location>
        <begin position="16"/>
        <end position="138"/>
    </location>
</feature>
<dbReference type="Pfam" id="PF02469">
    <property type="entry name" value="Fasciclin"/>
    <property type="match status" value="1"/>
</dbReference>
<dbReference type="InterPro" id="IPR036378">
    <property type="entry name" value="FAS1_dom_sf"/>
</dbReference>
<dbReference type="SUPFAM" id="SSF82153">
    <property type="entry name" value="FAS1 domain"/>
    <property type="match status" value="1"/>
</dbReference>
<evidence type="ECO:0000313" key="3">
    <source>
        <dbReference type="Proteomes" id="UP001145021"/>
    </source>
</evidence>
<organism evidence="2 3">
    <name type="scientific">Coemansia asiatica</name>
    <dbReference type="NCBI Taxonomy" id="1052880"/>
    <lineage>
        <taxon>Eukaryota</taxon>
        <taxon>Fungi</taxon>
        <taxon>Fungi incertae sedis</taxon>
        <taxon>Zoopagomycota</taxon>
        <taxon>Kickxellomycotina</taxon>
        <taxon>Kickxellomycetes</taxon>
        <taxon>Kickxellales</taxon>
        <taxon>Kickxellaceae</taxon>
        <taxon>Coemansia</taxon>
    </lineage>
</organism>
<evidence type="ECO:0000259" key="1">
    <source>
        <dbReference type="PROSITE" id="PS50213"/>
    </source>
</evidence>
<keyword evidence="3" id="KW-1185">Reference proteome</keyword>
<dbReference type="AlphaFoldDB" id="A0A9W8CIX6"/>
<comment type="caution">
    <text evidence="2">The sequence shown here is derived from an EMBL/GenBank/DDBJ whole genome shotgun (WGS) entry which is preliminary data.</text>
</comment>
<dbReference type="EMBL" id="JANBOH010000185">
    <property type="protein sequence ID" value="KAJ1644208.1"/>
    <property type="molecule type" value="Genomic_DNA"/>
</dbReference>
<evidence type="ECO:0000313" key="2">
    <source>
        <dbReference type="EMBL" id="KAJ1644208.1"/>
    </source>
</evidence>
<sequence>MSSQPYTFDSNVQDSAPQLSDVIGQEKSATIALDALVRSEQLMRALSGDSVDFAQGLTLLLPTNDAFQNLDSVPEDLELALKRHFIPRTVTMQEMENGVTVRSYERLATLRFTSSKGRVFVQADHSSYRGQRCWHPCW</sequence>
<name>A0A9W8CIX6_9FUNG</name>
<dbReference type="Proteomes" id="UP001145021">
    <property type="component" value="Unassembled WGS sequence"/>
</dbReference>